<keyword evidence="4 7" id="KW-1133">Transmembrane helix</keyword>
<dbReference type="PANTHER" id="PTHR23513:SF6">
    <property type="entry name" value="MAJOR FACILITATOR SUPERFAMILY ASSOCIATED DOMAIN-CONTAINING PROTEIN"/>
    <property type="match status" value="1"/>
</dbReference>
<evidence type="ECO:0000256" key="4">
    <source>
        <dbReference type="ARBA" id="ARBA00022989"/>
    </source>
</evidence>
<reference evidence="8 9" key="1">
    <citation type="submission" date="2016-11" db="EMBL/GenBank/DDBJ databases">
        <authorList>
            <person name="Jaros S."/>
            <person name="Januszkiewicz K."/>
            <person name="Wedrychowicz H."/>
        </authorList>
    </citation>
    <scope>NUCLEOTIDE SEQUENCE [LARGE SCALE GENOMIC DNA]</scope>
    <source>
        <strain evidence="8 9">OK807</strain>
    </source>
</reference>
<feature type="region of interest" description="Disordered" evidence="6">
    <location>
        <begin position="1"/>
        <end position="24"/>
    </location>
</feature>
<protein>
    <submittedName>
        <fullName evidence="8">Transmembrane secretion effector</fullName>
    </submittedName>
</protein>
<dbReference type="STRING" id="1893.SAMN02787144_1006257"/>
<keyword evidence="3 7" id="KW-0812">Transmembrane</keyword>
<evidence type="ECO:0000256" key="7">
    <source>
        <dbReference type="SAM" id="Phobius"/>
    </source>
</evidence>
<keyword evidence="5 7" id="KW-0472">Membrane</keyword>
<organism evidence="8 9">
    <name type="scientific">Streptomyces atratus</name>
    <dbReference type="NCBI Taxonomy" id="1893"/>
    <lineage>
        <taxon>Bacteria</taxon>
        <taxon>Bacillati</taxon>
        <taxon>Actinomycetota</taxon>
        <taxon>Actinomycetes</taxon>
        <taxon>Kitasatosporales</taxon>
        <taxon>Streptomycetaceae</taxon>
        <taxon>Streptomyces</taxon>
    </lineage>
</organism>
<dbReference type="EMBL" id="FPJO01000006">
    <property type="protein sequence ID" value="SFX81004.1"/>
    <property type="molecule type" value="Genomic_DNA"/>
</dbReference>
<accession>A0A1K2A580</accession>
<evidence type="ECO:0000256" key="1">
    <source>
        <dbReference type="ARBA" id="ARBA00004651"/>
    </source>
</evidence>
<feature type="transmembrane region" description="Helical" evidence="7">
    <location>
        <begin position="68"/>
        <end position="88"/>
    </location>
</feature>
<evidence type="ECO:0000256" key="6">
    <source>
        <dbReference type="SAM" id="MobiDB-lite"/>
    </source>
</evidence>
<dbReference type="Gene3D" id="1.20.1250.20">
    <property type="entry name" value="MFS general substrate transporter like domains"/>
    <property type="match status" value="1"/>
</dbReference>
<sequence length="135" mass="13872">MPFDPSSSVSSSASGSGRSVPSGPWRDGDFRRLWAGQTASQLGEHAGLVILPLIAVLTLDADVGRLGVLRAVGQAPALLLSLLVGAWVDRWRTRTVMVLADFGRALALGAVAAAGLLGVLGLPVLFVVAFVVGTL</sequence>
<dbReference type="AlphaFoldDB" id="A0A1K2A580"/>
<evidence type="ECO:0000256" key="3">
    <source>
        <dbReference type="ARBA" id="ARBA00022692"/>
    </source>
</evidence>
<evidence type="ECO:0000256" key="2">
    <source>
        <dbReference type="ARBA" id="ARBA00022475"/>
    </source>
</evidence>
<gene>
    <name evidence="8" type="ORF">SAMN02787144_1006257</name>
</gene>
<dbReference type="GO" id="GO:0005886">
    <property type="term" value="C:plasma membrane"/>
    <property type="evidence" value="ECO:0007669"/>
    <property type="project" value="UniProtKB-SubCell"/>
</dbReference>
<evidence type="ECO:0000256" key="5">
    <source>
        <dbReference type="ARBA" id="ARBA00023136"/>
    </source>
</evidence>
<dbReference type="SUPFAM" id="SSF103473">
    <property type="entry name" value="MFS general substrate transporter"/>
    <property type="match status" value="1"/>
</dbReference>
<evidence type="ECO:0000313" key="8">
    <source>
        <dbReference type="EMBL" id="SFX81004.1"/>
    </source>
</evidence>
<dbReference type="PANTHER" id="PTHR23513">
    <property type="entry name" value="INTEGRAL MEMBRANE EFFLUX PROTEIN-RELATED"/>
    <property type="match status" value="1"/>
</dbReference>
<dbReference type="Proteomes" id="UP000181909">
    <property type="component" value="Unassembled WGS sequence"/>
</dbReference>
<comment type="subcellular location">
    <subcellularLocation>
        <location evidence="1">Cell membrane</location>
        <topology evidence="1">Multi-pass membrane protein</topology>
    </subcellularLocation>
</comment>
<feature type="transmembrane region" description="Helical" evidence="7">
    <location>
        <begin position="108"/>
        <end position="132"/>
    </location>
</feature>
<name>A0A1K2A580_STRAR</name>
<proteinExistence type="predicted"/>
<dbReference type="InterPro" id="IPR036259">
    <property type="entry name" value="MFS_trans_sf"/>
</dbReference>
<keyword evidence="2" id="KW-1003">Cell membrane</keyword>
<evidence type="ECO:0000313" key="9">
    <source>
        <dbReference type="Proteomes" id="UP000181909"/>
    </source>
</evidence>